<feature type="domain" description="ACT" evidence="13">
    <location>
        <begin position="81"/>
        <end position="160"/>
    </location>
</feature>
<dbReference type="PROSITE" id="PS51671">
    <property type="entry name" value="ACT"/>
    <property type="match status" value="1"/>
</dbReference>
<evidence type="ECO:0000256" key="5">
    <source>
        <dbReference type="ARBA" id="ARBA00023004"/>
    </source>
</evidence>
<dbReference type="EMBL" id="KF134114">
    <property type="protein sequence ID" value="AGS83411.1"/>
    <property type="molecule type" value="mRNA"/>
</dbReference>
<dbReference type="GO" id="GO:0004510">
    <property type="term" value="F:tryptophan 5-monooxygenase activity"/>
    <property type="evidence" value="ECO:0007669"/>
    <property type="project" value="TreeGrafter"/>
</dbReference>
<evidence type="ECO:0000256" key="9">
    <source>
        <dbReference type="ARBA" id="ARBA00062416"/>
    </source>
</evidence>
<feature type="binding site" evidence="10">
    <location>
        <position position="368"/>
    </location>
    <ligand>
        <name>Fe cation</name>
        <dbReference type="ChEBI" id="CHEBI:24875"/>
    </ligand>
</feature>
<keyword evidence="5 10" id="KW-0408">Iron</keyword>
<dbReference type="AlphaFoldDB" id="S5WES1"/>
<dbReference type="PIRSF" id="PIRSF000336">
    <property type="entry name" value="TH"/>
    <property type="match status" value="1"/>
</dbReference>
<evidence type="ECO:0000256" key="8">
    <source>
        <dbReference type="ARBA" id="ARBA00042662"/>
    </source>
</evidence>
<comment type="cofactor">
    <cofactor evidence="1 11">
        <name>Fe(2+)</name>
        <dbReference type="ChEBI" id="CHEBI:29033"/>
    </cofactor>
</comment>
<dbReference type="InterPro" id="IPR019774">
    <property type="entry name" value="Aromatic-AA_hydroxylase_C"/>
</dbReference>
<evidence type="ECO:0000256" key="1">
    <source>
        <dbReference type="ARBA" id="ARBA00001954"/>
    </source>
</evidence>
<evidence type="ECO:0000259" key="12">
    <source>
        <dbReference type="PROSITE" id="PS51410"/>
    </source>
</evidence>
<evidence type="ECO:0000256" key="2">
    <source>
        <dbReference type="ARBA" id="ARBA00009712"/>
    </source>
</evidence>
<evidence type="ECO:0000256" key="4">
    <source>
        <dbReference type="ARBA" id="ARBA00023002"/>
    </source>
</evidence>
<dbReference type="GO" id="GO:0005506">
    <property type="term" value="F:iron ion binding"/>
    <property type="evidence" value="ECO:0007669"/>
    <property type="project" value="InterPro"/>
</dbReference>
<evidence type="ECO:0000256" key="7">
    <source>
        <dbReference type="ARBA" id="ARBA00040889"/>
    </source>
</evidence>
<dbReference type="PANTHER" id="PTHR11473:SF16">
    <property type="entry name" value="TRYPTOPHAN 5-HYDROXYLASE 2"/>
    <property type="match status" value="1"/>
</dbReference>
<proteinExistence type="evidence at transcript level"/>
<dbReference type="PROSITE" id="PS00367">
    <property type="entry name" value="BH4_AAA_HYDROXYL_1"/>
    <property type="match status" value="1"/>
</dbReference>
<dbReference type="Pfam" id="PF00351">
    <property type="entry name" value="Biopterin_H"/>
    <property type="match status" value="1"/>
</dbReference>
<dbReference type="PROSITE" id="PS51410">
    <property type="entry name" value="BH4_AAA_HYDROXYL_2"/>
    <property type="match status" value="1"/>
</dbReference>
<comment type="subunit">
    <text evidence="9">Interacts with DNAJC12.</text>
</comment>
<dbReference type="InterPro" id="IPR036951">
    <property type="entry name" value="ArAA_hydroxylase_sf"/>
</dbReference>
<dbReference type="PANTHER" id="PTHR11473">
    <property type="entry name" value="AROMATIC AMINO ACID HYDROXYLASE"/>
    <property type="match status" value="1"/>
</dbReference>
<dbReference type="OrthoDB" id="983542at2759"/>
<evidence type="ECO:0000313" key="14">
    <source>
        <dbReference type="EMBL" id="AGS83411.1"/>
    </source>
</evidence>
<evidence type="ECO:0000256" key="3">
    <source>
        <dbReference type="ARBA" id="ARBA00022723"/>
    </source>
</evidence>
<dbReference type="InterPro" id="IPR041904">
    <property type="entry name" value="TrpOH_cat"/>
</dbReference>
<name>S5WES1_SCHMD</name>
<dbReference type="GO" id="GO:0043005">
    <property type="term" value="C:neuron projection"/>
    <property type="evidence" value="ECO:0007669"/>
    <property type="project" value="TreeGrafter"/>
</dbReference>
<dbReference type="InterPro" id="IPR018301">
    <property type="entry name" value="ArAA_hydroxylase_Fe/CU_BS"/>
</dbReference>
<dbReference type="InterPro" id="IPR019773">
    <property type="entry name" value="Tyrosine_3-monooxygenase-like"/>
</dbReference>
<feature type="binding site" evidence="10">
    <location>
        <position position="408"/>
    </location>
    <ligand>
        <name>Fe cation</name>
        <dbReference type="ChEBI" id="CHEBI:24875"/>
    </ligand>
</feature>
<dbReference type="SUPFAM" id="SSF56534">
    <property type="entry name" value="Aromatic aminoacid monoxygenases, catalytic and oligomerization domains"/>
    <property type="match status" value="1"/>
</dbReference>
<protein>
    <recommendedName>
        <fullName evidence="7">Tryptophan 5-hydroxylase 2</fullName>
    </recommendedName>
    <alternativeName>
        <fullName evidence="8">Tryptophan 5-monooxygenase 2</fullName>
    </alternativeName>
</protein>
<dbReference type="InterPro" id="IPR045865">
    <property type="entry name" value="ACT-like_dom_sf"/>
</dbReference>
<evidence type="ECO:0000256" key="11">
    <source>
        <dbReference type="PIRSR" id="PIRSR601273-2"/>
    </source>
</evidence>
<evidence type="ECO:0000259" key="13">
    <source>
        <dbReference type="PROSITE" id="PS51671"/>
    </source>
</evidence>
<evidence type="ECO:0000256" key="10">
    <source>
        <dbReference type="PIRSR" id="PIRSR000336-1"/>
    </source>
</evidence>
<evidence type="ECO:0000256" key="6">
    <source>
        <dbReference type="ARBA" id="ARBA00023033"/>
    </source>
</evidence>
<dbReference type="GO" id="GO:0009072">
    <property type="term" value="P:aromatic amino acid metabolic process"/>
    <property type="evidence" value="ECO:0007669"/>
    <property type="project" value="InterPro"/>
</dbReference>
<keyword evidence="4" id="KW-0560">Oxidoreductase</keyword>
<dbReference type="PRINTS" id="PR00372">
    <property type="entry name" value="FYWHYDRXLASE"/>
</dbReference>
<comment type="similarity">
    <text evidence="2">Belongs to the biopterin-dependent aromatic amino acid hydroxylase family.</text>
</comment>
<dbReference type="InterPro" id="IPR001273">
    <property type="entry name" value="ArAA_hydroxylase"/>
</dbReference>
<feature type="binding site" evidence="10">
    <location>
        <position position="363"/>
    </location>
    <ligand>
        <name>Fe cation</name>
        <dbReference type="ChEBI" id="CHEBI:24875"/>
    </ligand>
</feature>
<reference evidence="14" key="1">
    <citation type="journal article" date="2013" name="Development">
        <title>Transcription factors lhx1/5-1 and pitx are required for the maintenance and regeneration of serotonergic neurons in planarians.</title>
        <authorList>
            <person name="Currie K.W."/>
            <person name="Pearson B.J."/>
        </authorList>
    </citation>
    <scope>NUCLEOTIDE SEQUENCE</scope>
    <source>
        <strain evidence="14">CIW4</strain>
    </source>
</reference>
<keyword evidence="6" id="KW-0503">Monooxygenase</keyword>
<feature type="domain" description="Biopterin-dependent aromatic amino acid hydroxylase family profile" evidence="12">
    <location>
        <begin position="182"/>
        <end position="530"/>
    </location>
</feature>
<organism evidence="14">
    <name type="scientific">Schmidtea mediterranea</name>
    <name type="common">Freshwater planarian flatworm</name>
    <dbReference type="NCBI Taxonomy" id="79327"/>
    <lineage>
        <taxon>Eukaryota</taxon>
        <taxon>Metazoa</taxon>
        <taxon>Spiralia</taxon>
        <taxon>Lophotrochozoa</taxon>
        <taxon>Platyhelminthes</taxon>
        <taxon>Rhabditophora</taxon>
        <taxon>Seriata</taxon>
        <taxon>Tricladida</taxon>
        <taxon>Continenticola</taxon>
        <taxon>Geoplanoidea</taxon>
        <taxon>Dugesiidae</taxon>
        <taxon>Schmidtea</taxon>
    </lineage>
</organism>
<accession>S5WES1</accession>
<sequence>MSDREKEKVSNKRNSIISLTKAKSVGESSIQINTAKTRRGRFSSVSSMIDEEDFEIIKGELFDLNIVMEENKTISTRRSTSFIFGVNDNVKGLVRVLEIFEKFRVSVIHIETRKSLKNKSKFEIFIDVDCRKDEIKSLIECLQQKIDDDFHVQEVDMISSNINGIRIDTFDLAASEIGEQNIQLKNKKPGMTVDNLPWFPKYIKDLDKISNRVIMYGSELDADHPGFKDEVYRLRRNQFSEIAYSYKHGNPIPKIEYTNEEIKTWGNVYRELTKLYPTHACREFLQNLPLLQKYCGYREDNIPQLEDVSQFLKSRSGFTLRPVAGYLSSRDFLAGLAFRVFHCTQYIRHPSDPFYTPEPDCCHELMGHVPLLADSSFAQFSQEIGLASLGASEDEVQRLATCYFFTIEFGLCHQDGELRAYGAGLLSSIGELKHALSNESNIQKFDPKTVMEQECLVTTFQNAYFFTTSFEDAKDKMREFAKTIKKPFDVHYNPYTQMIETLDSTDSLTNVIDNIKGELATITNALRKFNIFWHGTQMAQINNSN</sequence>
<dbReference type="SUPFAM" id="SSF55021">
    <property type="entry name" value="ACT-like"/>
    <property type="match status" value="1"/>
</dbReference>
<dbReference type="InterPro" id="IPR002912">
    <property type="entry name" value="ACT_dom"/>
</dbReference>
<dbReference type="InterPro" id="IPR036329">
    <property type="entry name" value="Aro-AA_hydroxylase_C_sf"/>
</dbReference>
<dbReference type="CDD" id="cd03346">
    <property type="entry name" value="eu_TrpOH"/>
    <property type="match status" value="1"/>
</dbReference>
<dbReference type="Gene3D" id="1.10.800.10">
    <property type="entry name" value="Aromatic amino acid hydroxylase"/>
    <property type="match status" value="1"/>
</dbReference>
<keyword evidence="3 10" id="KW-0479">Metal-binding</keyword>